<dbReference type="Pfam" id="PF01420">
    <property type="entry name" value="Methylase_S"/>
    <property type="match status" value="2"/>
</dbReference>
<evidence type="ECO:0000256" key="1">
    <source>
        <dbReference type="ARBA" id="ARBA00010923"/>
    </source>
</evidence>
<dbReference type="AlphaFoldDB" id="A0A166D6B3"/>
<name>A0A166D6B3_9EURY</name>
<dbReference type="PATRIC" id="fig|47311.3.peg.1745"/>
<feature type="domain" description="Type I restriction modification DNA specificity" evidence="4">
    <location>
        <begin position="3"/>
        <end position="172"/>
    </location>
</feature>
<dbReference type="STRING" id="47311.MBCUT_16020"/>
<dbReference type="InterPro" id="IPR044946">
    <property type="entry name" value="Restrct_endonuc_typeI_TRD_sf"/>
</dbReference>
<dbReference type="REBASE" id="159287">
    <property type="entry name" value="S1.Mcu11139ORF16070P"/>
</dbReference>
<dbReference type="GO" id="GO:0009307">
    <property type="term" value="P:DNA restriction-modification system"/>
    <property type="evidence" value="ECO:0007669"/>
    <property type="project" value="UniProtKB-KW"/>
</dbReference>
<dbReference type="InterPro" id="IPR052021">
    <property type="entry name" value="Type-I_RS_S_subunit"/>
</dbReference>
<protein>
    <submittedName>
        <fullName evidence="5">Type I restriction modification DNA specificity domain protein</fullName>
    </submittedName>
</protein>
<sequence length="413" mass="47679">MNYELHNICSLISEKIKINEKINENTINLHNYISTENMLPNREGVRNAEKLPSTNSINTFSKNDVLISNIRPYFKKIWFANYDGGCSGDILVLRPKKNIHPLFLYYILSNDEFFEYATLTAKGTKMPRGDKTAIMKYEVPDISLEKQTWIVEKLKYIDEKISINNKINHNLQQIIKLLFKAWFIDFDPFKKNGMKESELGLIPKKWDIIELKDIFDVFNGYSYKGNELQESNNAMVTIKNFDRNGGFKLDGFKEIIFSDKIKDYHFVNLFDVIVAHTDVTQNADIIGNAAILLNKMNYDKIIMSMDLVKVSSKIPQINNFLLVSILDNYRFKGHALGYVNGTTVLHLNKKAVPDYKIALPQDLSICEKLGGIIEKIYIQISTNNREIFKLTELRDIMLPKLMNGEIDISNADF</sequence>
<evidence type="ECO:0000256" key="2">
    <source>
        <dbReference type="ARBA" id="ARBA00022747"/>
    </source>
</evidence>
<dbReference type="PANTHER" id="PTHR30408">
    <property type="entry name" value="TYPE-1 RESTRICTION ENZYME ECOKI SPECIFICITY PROTEIN"/>
    <property type="match status" value="1"/>
</dbReference>
<dbReference type="EMBL" id="LWMW01000124">
    <property type="protein sequence ID" value="KZX15248.1"/>
    <property type="molecule type" value="Genomic_DNA"/>
</dbReference>
<evidence type="ECO:0000313" key="6">
    <source>
        <dbReference type="Proteomes" id="UP000077275"/>
    </source>
</evidence>
<organism evidence="5 6">
    <name type="scientific">Methanobrevibacter cuticularis</name>
    <dbReference type="NCBI Taxonomy" id="47311"/>
    <lineage>
        <taxon>Archaea</taxon>
        <taxon>Methanobacteriati</taxon>
        <taxon>Methanobacteriota</taxon>
        <taxon>Methanomada group</taxon>
        <taxon>Methanobacteria</taxon>
        <taxon>Methanobacteriales</taxon>
        <taxon>Methanobacteriaceae</taxon>
        <taxon>Methanobrevibacter</taxon>
    </lineage>
</organism>
<evidence type="ECO:0000259" key="4">
    <source>
        <dbReference type="Pfam" id="PF01420"/>
    </source>
</evidence>
<dbReference type="SUPFAM" id="SSF116734">
    <property type="entry name" value="DNA methylase specificity domain"/>
    <property type="match status" value="2"/>
</dbReference>
<comment type="caution">
    <text evidence="5">The sequence shown here is derived from an EMBL/GenBank/DDBJ whole genome shotgun (WGS) entry which is preliminary data.</text>
</comment>
<keyword evidence="3" id="KW-0238">DNA-binding</keyword>
<keyword evidence="2" id="KW-0680">Restriction system</keyword>
<dbReference type="Proteomes" id="UP000077275">
    <property type="component" value="Unassembled WGS sequence"/>
</dbReference>
<comment type="similarity">
    <text evidence="1">Belongs to the type-I restriction system S methylase family.</text>
</comment>
<keyword evidence="6" id="KW-1185">Reference proteome</keyword>
<dbReference type="GO" id="GO:0003677">
    <property type="term" value="F:DNA binding"/>
    <property type="evidence" value="ECO:0007669"/>
    <property type="project" value="UniProtKB-KW"/>
</dbReference>
<dbReference type="RefSeq" id="WP_211263792.1">
    <property type="nucleotide sequence ID" value="NZ_LWMW01000124.1"/>
</dbReference>
<feature type="domain" description="Type I restriction modification DNA specificity" evidence="4">
    <location>
        <begin position="203"/>
        <end position="386"/>
    </location>
</feature>
<gene>
    <name evidence="5" type="ORF">MBCUT_16020</name>
</gene>
<evidence type="ECO:0000313" key="5">
    <source>
        <dbReference type="EMBL" id="KZX15248.1"/>
    </source>
</evidence>
<evidence type="ECO:0000256" key="3">
    <source>
        <dbReference type="ARBA" id="ARBA00023125"/>
    </source>
</evidence>
<accession>A0A166D6B3</accession>
<dbReference type="OrthoDB" id="78303at2157"/>
<reference evidence="5 6" key="1">
    <citation type="submission" date="2016-04" db="EMBL/GenBank/DDBJ databases">
        <title>Genome sequence of Methanobrevibacter cuticularis DSM 11139.</title>
        <authorList>
            <person name="Poehlein A."/>
            <person name="Seedorf H."/>
            <person name="Daniel R."/>
        </authorList>
    </citation>
    <scope>NUCLEOTIDE SEQUENCE [LARGE SCALE GENOMIC DNA]</scope>
    <source>
        <strain evidence="5 6">DSM 11139</strain>
    </source>
</reference>
<proteinExistence type="inferred from homology"/>
<dbReference type="Gene3D" id="3.90.220.20">
    <property type="entry name" value="DNA methylase specificity domains"/>
    <property type="match status" value="2"/>
</dbReference>
<dbReference type="PANTHER" id="PTHR30408:SF13">
    <property type="entry name" value="TYPE I RESTRICTION ENZYME HINDI SPECIFICITY SUBUNIT"/>
    <property type="match status" value="1"/>
</dbReference>
<dbReference type="InterPro" id="IPR000055">
    <property type="entry name" value="Restrct_endonuc_typeI_TRD"/>
</dbReference>